<evidence type="ECO:0000313" key="3">
    <source>
        <dbReference type="Proteomes" id="UP001240150"/>
    </source>
</evidence>
<keyword evidence="3" id="KW-1185">Reference proteome</keyword>
<dbReference type="Proteomes" id="UP001240150">
    <property type="component" value="Chromosome"/>
</dbReference>
<dbReference type="RefSeq" id="WP_284919122.1">
    <property type="nucleotide sequence ID" value="NZ_CP126980.1"/>
</dbReference>
<organism evidence="2 3">
    <name type="scientific">Actinoplanes oblitus</name>
    <dbReference type="NCBI Taxonomy" id="3040509"/>
    <lineage>
        <taxon>Bacteria</taxon>
        <taxon>Bacillati</taxon>
        <taxon>Actinomycetota</taxon>
        <taxon>Actinomycetes</taxon>
        <taxon>Micromonosporales</taxon>
        <taxon>Micromonosporaceae</taxon>
        <taxon>Actinoplanes</taxon>
    </lineage>
</organism>
<protein>
    <submittedName>
        <fullName evidence="2">DUF4240 domain-containing protein</fullName>
    </submittedName>
</protein>
<dbReference type="InterPro" id="IPR025334">
    <property type="entry name" value="DUF4240"/>
</dbReference>
<feature type="domain" description="DUF4240" evidence="1">
    <location>
        <begin position="1"/>
        <end position="131"/>
    </location>
</feature>
<dbReference type="EMBL" id="CP126980">
    <property type="protein sequence ID" value="WIM97727.1"/>
    <property type="molecule type" value="Genomic_DNA"/>
</dbReference>
<sequence>MRTDDFWAVIDRATAERPASPAEVAERAVAELATRDPEEIVAWARHLDRVMVASGTEDLWAAAYLINSGADEAGFDAFRGWLIAHGRKAVAAAVQKPDVLANVVVIKQAADTGAVFEADEVLGIAARAYEQATGGELPAGDGARTRPEVGDLWDFDNEDEMRRRLPKLSALFLEPPE</sequence>
<dbReference type="Pfam" id="PF14024">
    <property type="entry name" value="DUF4240"/>
    <property type="match status" value="1"/>
</dbReference>
<name>A0ABY8WK00_9ACTN</name>
<reference evidence="2 3" key="1">
    <citation type="submission" date="2023-06" db="EMBL/GenBank/DDBJ databases">
        <authorList>
            <person name="Yushchuk O."/>
            <person name="Binda E."/>
            <person name="Ruckert-Reed C."/>
            <person name="Fedorenko V."/>
            <person name="Kalinowski J."/>
            <person name="Marinelli F."/>
        </authorList>
    </citation>
    <scope>NUCLEOTIDE SEQUENCE [LARGE SCALE GENOMIC DNA]</scope>
    <source>
        <strain evidence="2 3">NRRL 3884</strain>
    </source>
</reference>
<accession>A0ABY8WK00</accession>
<evidence type="ECO:0000313" key="2">
    <source>
        <dbReference type="EMBL" id="WIM97727.1"/>
    </source>
</evidence>
<gene>
    <name evidence="2" type="ORF">ACTOB_001277</name>
</gene>
<evidence type="ECO:0000259" key="1">
    <source>
        <dbReference type="Pfam" id="PF14024"/>
    </source>
</evidence>
<proteinExistence type="predicted"/>